<keyword evidence="1" id="KW-0677">Repeat</keyword>
<keyword evidence="6" id="KW-1185">Reference proteome</keyword>
<dbReference type="PANTHER" id="PTHR45964">
    <property type="entry name" value="WSCD FAMILY MEMBER CG9164"/>
    <property type="match status" value="1"/>
</dbReference>
<dbReference type="RefSeq" id="XP_025346484.1">
    <property type="nucleotide sequence ID" value="XM_025493887.1"/>
</dbReference>
<dbReference type="AlphaFoldDB" id="A0A316U3F2"/>
<dbReference type="InterPro" id="IPR002889">
    <property type="entry name" value="WSC_carb-bd"/>
</dbReference>
<dbReference type="OrthoDB" id="5985073at2759"/>
<evidence type="ECO:0000313" key="5">
    <source>
        <dbReference type="EMBL" id="PWN19324.1"/>
    </source>
</evidence>
<evidence type="ECO:0000256" key="1">
    <source>
        <dbReference type="ARBA" id="ARBA00022737"/>
    </source>
</evidence>
<dbReference type="STRING" id="1684307.A0A316U3F2"/>
<dbReference type="InterPro" id="IPR051589">
    <property type="entry name" value="Sialate-O-sulfotransferase"/>
</dbReference>
<dbReference type="GeneID" id="37015621"/>
<dbReference type="Proteomes" id="UP000245942">
    <property type="component" value="Unassembled WGS sequence"/>
</dbReference>
<reference evidence="5 6" key="1">
    <citation type="journal article" date="2018" name="Mol. Biol. Evol.">
        <title>Broad Genomic Sampling Reveals a Smut Pathogenic Ancestry of the Fungal Clade Ustilaginomycotina.</title>
        <authorList>
            <person name="Kijpornyongpan T."/>
            <person name="Mondo S.J."/>
            <person name="Barry K."/>
            <person name="Sandor L."/>
            <person name="Lee J."/>
            <person name="Lipzen A."/>
            <person name="Pangilinan J."/>
            <person name="LaButti K."/>
            <person name="Hainaut M."/>
            <person name="Henrissat B."/>
            <person name="Grigoriev I.V."/>
            <person name="Spatafora J.W."/>
            <person name="Aime M.C."/>
        </authorList>
    </citation>
    <scope>NUCLEOTIDE SEQUENCE [LARGE SCALE GENOMIC DNA]</scope>
    <source>
        <strain evidence="5 6">MCA 4718</strain>
    </source>
</reference>
<feature type="chain" id="PRO_5016380811" evidence="3">
    <location>
        <begin position="25"/>
        <end position="654"/>
    </location>
</feature>
<sequence>MMSSLAPLVSLIFLALSGAVTVAAFPTASDHTLAKRATIADSQTVATSLANLGASGSTTTINAGVTYWLAGYSPHNVYGNLDNSGNLIISQTAYTASTPGGMSSYFQRTGSSDYTLQNRAGATIQLNDVYAASAPSYYWWLNQMANAGLIVMEQVNSNLGTAASWAVGVRTVAGTTPSQVITNDGGFLMRQARVDLTHNVAGSGCWMIDDGATLFLQSGVGIYQSATAKFSPLSGQSISFVGAGVLHMDSGVYAYNSTFGPTVYGFDSGKAIEFSEVIKSYSYTSSTGVLRVVFTSGNSVSITLAGSYSSSSFSTGTQANKYGSYNALFSSTSPGTSAPAQCQLTTSKCSALSLTSPSTSTSSSSTSSTTSTSTTSSSTSSTTSTSTTSTTSSTSSTVTTTTRATSSSTSSTTSSSTSTAPVPASTFSYGGQDAGCYEDTGSTGTRSLNALSYTNAQMTNEMCANYCGKNNYPFAGTQYSTECFCGYSLPVTKSNACNMPCGGNSTETCGGSWLLNVTRNADIDVPDAGALGSSYNTTGCYAESTNGRIFSSYSFTSPTMTVGLCASTCSGKGYAYSGTEYATECYCSSWAPVTKSTACTMACGGNSAQICGGGNALSVVRDTNIATSGPTCGGLPSGYVVCAEGQTVKGGVCV</sequence>
<feature type="domain" description="WSC" evidence="4">
    <location>
        <begin position="534"/>
        <end position="623"/>
    </location>
</feature>
<feature type="signal peptide" evidence="3">
    <location>
        <begin position="1"/>
        <end position="24"/>
    </location>
</feature>
<proteinExistence type="predicted"/>
<evidence type="ECO:0000256" key="2">
    <source>
        <dbReference type="SAM" id="MobiDB-lite"/>
    </source>
</evidence>
<accession>A0A316U3F2</accession>
<keyword evidence="3" id="KW-0732">Signal</keyword>
<evidence type="ECO:0000259" key="4">
    <source>
        <dbReference type="PROSITE" id="PS51212"/>
    </source>
</evidence>
<dbReference type="PANTHER" id="PTHR45964:SF5">
    <property type="entry name" value="WSCD FAMILY MEMBER CG9164"/>
    <property type="match status" value="1"/>
</dbReference>
<dbReference type="PROSITE" id="PS51212">
    <property type="entry name" value="WSC"/>
    <property type="match status" value="2"/>
</dbReference>
<organism evidence="5 6">
    <name type="scientific">Pseudomicrostroma glucosiphilum</name>
    <dbReference type="NCBI Taxonomy" id="1684307"/>
    <lineage>
        <taxon>Eukaryota</taxon>
        <taxon>Fungi</taxon>
        <taxon>Dikarya</taxon>
        <taxon>Basidiomycota</taxon>
        <taxon>Ustilaginomycotina</taxon>
        <taxon>Exobasidiomycetes</taxon>
        <taxon>Microstromatales</taxon>
        <taxon>Microstromatales incertae sedis</taxon>
        <taxon>Pseudomicrostroma</taxon>
    </lineage>
</organism>
<dbReference type="Pfam" id="PF01822">
    <property type="entry name" value="WSC"/>
    <property type="match status" value="2"/>
</dbReference>
<dbReference type="SMART" id="SM00321">
    <property type="entry name" value="WSC"/>
    <property type="match status" value="2"/>
</dbReference>
<feature type="compositionally biased region" description="Low complexity" evidence="2">
    <location>
        <begin position="356"/>
        <end position="419"/>
    </location>
</feature>
<evidence type="ECO:0000256" key="3">
    <source>
        <dbReference type="SAM" id="SignalP"/>
    </source>
</evidence>
<feature type="region of interest" description="Disordered" evidence="2">
    <location>
        <begin position="356"/>
        <end position="424"/>
    </location>
</feature>
<feature type="domain" description="WSC" evidence="4">
    <location>
        <begin position="430"/>
        <end position="521"/>
    </location>
</feature>
<name>A0A316U3F2_9BASI</name>
<dbReference type="EMBL" id="KZ819332">
    <property type="protein sequence ID" value="PWN19324.1"/>
    <property type="molecule type" value="Genomic_DNA"/>
</dbReference>
<protein>
    <submittedName>
        <fullName evidence="5">WSC-domain-containing protein</fullName>
    </submittedName>
</protein>
<evidence type="ECO:0000313" key="6">
    <source>
        <dbReference type="Proteomes" id="UP000245942"/>
    </source>
</evidence>
<gene>
    <name evidence="5" type="ORF">BCV69DRAFT_294878</name>
</gene>